<dbReference type="SUPFAM" id="SSF52218">
    <property type="entry name" value="Flavoproteins"/>
    <property type="match status" value="1"/>
</dbReference>
<dbReference type="CDD" id="cd07709">
    <property type="entry name" value="flavodiiron_proteins_MBL-fold"/>
    <property type="match status" value="1"/>
</dbReference>
<comment type="caution">
    <text evidence="3">The sequence shown here is derived from an EMBL/GenBank/DDBJ whole genome shotgun (WGS) entry which is preliminary data.</text>
</comment>
<dbReference type="Pfam" id="PF00258">
    <property type="entry name" value="Flavodoxin_1"/>
    <property type="match status" value="1"/>
</dbReference>
<dbReference type="PANTHER" id="PTHR43717">
    <property type="entry name" value="ANAEROBIC NITRIC OXIDE REDUCTASE FLAVORUBREDOXIN"/>
    <property type="match status" value="1"/>
</dbReference>
<dbReference type="EMBL" id="PCWA01000073">
    <property type="protein sequence ID" value="PIQ89135.1"/>
    <property type="molecule type" value="Genomic_DNA"/>
</dbReference>
<evidence type="ECO:0000313" key="4">
    <source>
        <dbReference type="Proteomes" id="UP000229641"/>
    </source>
</evidence>
<dbReference type="InterPro" id="IPR016440">
    <property type="entry name" value="Rubredoxin-O_OxRdtase"/>
</dbReference>
<sequence>MRHFHGHTYATKRGTSYNAYLIVDKKVALVDTVFAPFAKEMIENIRRIIAPEKIDYIIANHVETDHSGALPELIKLCPKAKVFGSEKCKAGLYKNYYLNLDFQTVKTSDRLELGERTLSFIEAPMIHWPDSMFTYCQQEKLLLPNDAFGQHFASSRIFDDEVDDCTLMDEAAKYYANILWPLSGVILSKIEEVQKSNIAIDMIAPSHGIIWRKNPQKIINSYIDWAKNKARLKVVVVYETMWSATEKMARRIADGIAESGLEVKLFDVAVSERTEIMKEMLDAKGFVIGSSTHDNDMLPNIASFLEFLKGLRPKNRIACVFGSYGWAGGAVKNIEEILEKAGINLAQPGLSVQFIPDEKEKGECFDFGRNFGKLLK</sequence>
<dbReference type="Pfam" id="PF19583">
    <property type="entry name" value="ODP"/>
    <property type="match status" value="1"/>
</dbReference>
<organism evidence="3 4">
    <name type="scientific">Candidatus Ghiorseimicrobium undicola</name>
    <dbReference type="NCBI Taxonomy" id="1974746"/>
    <lineage>
        <taxon>Bacteria</taxon>
        <taxon>Pseudomonadati</taxon>
        <taxon>Candidatus Omnitrophota</taxon>
        <taxon>Candidatus Ghiorseimicrobium</taxon>
    </lineage>
</organism>
<dbReference type="PIRSF" id="PIRSF005243">
    <property type="entry name" value="ROO"/>
    <property type="match status" value="1"/>
</dbReference>
<dbReference type="GO" id="GO:0016491">
    <property type="term" value="F:oxidoreductase activity"/>
    <property type="evidence" value="ECO:0007669"/>
    <property type="project" value="InterPro"/>
</dbReference>
<dbReference type="InterPro" id="IPR036866">
    <property type="entry name" value="RibonucZ/Hydroxyglut_hydro"/>
</dbReference>
<reference evidence="3 4" key="1">
    <citation type="submission" date="2017-09" db="EMBL/GenBank/DDBJ databases">
        <title>Depth-based differentiation of microbial function through sediment-hosted aquifers and enrichment of novel symbionts in the deep terrestrial subsurface.</title>
        <authorList>
            <person name="Probst A.J."/>
            <person name="Ladd B."/>
            <person name="Jarett J.K."/>
            <person name="Geller-Mcgrath D.E."/>
            <person name="Sieber C.M."/>
            <person name="Emerson J.B."/>
            <person name="Anantharaman K."/>
            <person name="Thomas B.C."/>
            <person name="Malmstrom R."/>
            <person name="Stieglmeier M."/>
            <person name="Klingl A."/>
            <person name="Woyke T."/>
            <person name="Ryan C.M."/>
            <person name="Banfield J.F."/>
        </authorList>
    </citation>
    <scope>NUCLEOTIDE SEQUENCE [LARGE SCALE GENOMIC DNA]</scope>
    <source>
        <strain evidence="3">CG11_big_fil_rev_8_21_14_0_20_42_13</strain>
    </source>
</reference>
<keyword evidence="3" id="KW-0378">Hydrolase</keyword>
<dbReference type="PROSITE" id="PS50902">
    <property type="entry name" value="FLAVODOXIN_LIKE"/>
    <property type="match status" value="1"/>
</dbReference>
<gene>
    <name evidence="3" type="ORF">COV72_04795</name>
</gene>
<dbReference type="SUPFAM" id="SSF56281">
    <property type="entry name" value="Metallo-hydrolase/oxidoreductase"/>
    <property type="match status" value="1"/>
</dbReference>
<evidence type="ECO:0000256" key="1">
    <source>
        <dbReference type="ARBA" id="ARBA00007121"/>
    </source>
</evidence>
<dbReference type="GO" id="GO:0046872">
    <property type="term" value="F:metal ion binding"/>
    <property type="evidence" value="ECO:0007669"/>
    <property type="project" value="InterPro"/>
</dbReference>
<dbReference type="AlphaFoldDB" id="A0A2H0M074"/>
<dbReference type="GO" id="GO:0016787">
    <property type="term" value="F:hydrolase activity"/>
    <property type="evidence" value="ECO:0007669"/>
    <property type="project" value="UniProtKB-KW"/>
</dbReference>
<dbReference type="InterPro" id="IPR029039">
    <property type="entry name" value="Flavoprotein-like_sf"/>
</dbReference>
<dbReference type="SMART" id="SM00849">
    <property type="entry name" value="Lactamase_B"/>
    <property type="match status" value="1"/>
</dbReference>
<dbReference type="PANTHER" id="PTHR43717:SF1">
    <property type="entry name" value="ANAEROBIC NITRIC OXIDE REDUCTASE FLAVORUBREDOXIN"/>
    <property type="match status" value="1"/>
</dbReference>
<dbReference type="Gene3D" id="3.60.15.10">
    <property type="entry name" value="Ribonuclease Z/Hydroxyacylglutathione hydrolase-like"/>
    <property type="match status" value="1"/>
</dbReference>
<evidence type="ECO:0000259" key="2">
    <source>
        <dbReference type="PROSITE" id="PS50902"/>
    </source>
</evidence>
<dbReference type="GO" id="GO:0009055">
    <property type="term" value="F:electron transfer activity"/>
    <property type="evidence" value="ECO:0007669"/>
    <property type="project" value="InterPro"/>
</dbReference>
<dbReference type="InterPro" id="IPR008254">
    <property type="entry name" value="Flavodoxin/NO_synth"/>
</dbReference>
<dbReference type="GO" id="GO:0010181">
    <property type="term" value="F:FMN binding"/>
    <property type="evidence" value="ECO:0007669"/>
    <property type="project" value="InterPro"/>
</dbReference>
<name>A0A2H0M074_9BACT</name>
<feature type="domain" description="Flavodoxin-like" evidence="2">
    <location>
        <begin position="234"/>
        <end position="372"/>
    </location>
</feature>
<accession>A0A2H0M074</accession>
<dbReference type="InterPro" id="IPR045761">
    <property type="entry name" value="ODP_dom"/>
</dbReference>
<protein>
    <submittedName>
        <fullName evidence="3">MBL fold metallo-hydrolase</fullName>
    </submittedName>
</protein>
<dbReference type="Gene3D" id="3.40.50.360">
    <property type="match status" value="1"/>
</dbReference>
<dbReference type="InterPro" id="IPR001279">
    <property type="entry name" value="Metallo-B-lactamas"/>
</dbReference>
<evidence type="ECO:0000313" key="3">
    <source>
        <dbReference type="EMBL" id="PIQ89135.1"/>
    </source>
</evidence>
<proteinExistence type="inferred from homology"/>
<comment type="similarity">
    <text evidence="1">In the N-terminal section; belongs to the zinc metallo-hydrolase group 3 family.</text>
</comment>
<dbReference type="Proteomes" id="UP000229641">
    <property type="component" value="Unassembled WGS sequence"/>
</dbReference>